<evidence type="ECO:0008006" key="3">
    <source>
        <dbReference type="Google" id="ProtNLM"/>
    </source>
</evidence>
<dbReference type="STRING" id="1509407.A0A0L1JGT3"/>
<dbReference type="GeneID" id="26803110"/>
<dbReference type="OrthoDB" id="5089701at2759"/>
<organism evidence="1 2">
    <name type="scientific">Aspergillus nomiae NRRL (strain ATCC 15546 / NRRL 13137 / CBS 260.88 / M93)</name>
    <dbReference type="NCBI Taxonomy" id="1509407"/>
    <lineage>
        <taxon>Eukaryota</taxon>
        <taxon>Fungi</taxon>
        <taxon>Dikarya</taxon>
        <taxon>Ascomycota</taxon>
        <taxon>Pezizomycotina</taxon>
        <taxon>Eurotiomycetes</taxon>
        <taxon>Eurotiomycetidae</taxon>
        <taxon>Eurotiales</taxon>
        <taxon>Aspergillaceae</taxon>
        <taxon>Aspergillus</taxon>
        <taxon>Aspergillus subgen. Circumdati</taxon>
    </lineage>
</organism>
<reference evidence="1 2" key="1">
    <citation type="submission" date="2014-06" db="EMBL/GenBank/DDBJ databases">
        <title>The Genome of the Aflatoxigenic Filamentous Fungus Aspergillus nomius.</title>
        <authorList>
            <person name="Moore M.G."/>
            <person name="Shannon B.M."/>
            <person name="Brian M.M."/>
        </authorList>
    </citation>
    <scope>NUCLEOTIDE SEQUENCE [LARGE SCALE GENOMIC DNA]</scope>
    <source>
        <strain evidence="1 2">NRRL 13137</strain>
    </source>
</reference>
<accession>A0A0L1JGT3</accession>
<proteinExistence type="predicted"/>
<gene>
    <name evidence="1" type="ORF">ANOM_001306</name>
</gene>
<evidence type="ECO:0000313" key="1">
    <source>
        <dbReference type="EMBL" id="KNG90608.1"/>
    </source>
</evidence>
<protein>
    <recommendedName>
        <fullName evidence="3">Transcription factor domain-containing protein</fullName>
    </recommendedName>
</protein>
<comment type="caution">
    <text evidence="1">The sequence shown here is derived from an EMBL/GenBank/DDBJ whole genome shotgun (WGS) entry which is preliminary data.</text>
</comment>
<keyword evidence="2" id="KW-1185">Reference proteome</keyword>
<dbReference type="EMBL" id="JNOM01000011">
    <property type="protein sequence ID" value="KNG90608.1"/>
    <property type="molecule type" value="Genomic_DNA"/>
</dbReference>
<sequence length="374" mass="41075">MTAALSKDLLLGSVDASLEEIDTRPRTPCFRSEKEPRIGPSAVLHISALSNKSQDTQVPCLTTEPPADEIPSIQASNASIQIVLDVSPAPVDPFLQWEDILDLDSEFPALSAYHDLEFRSTFDCTTSLHLNGPLTDQPLIAYPTFDDAEGCDISSENTAYQQTLTHQSYVNDDILKNAPELLKHFQTNVIPRMTVIPPSKKSPWDIVNIPAALLTLGSLMIMNCETVTHARQAHLYSLLACSAIDLAMNPSKDKTRSSREYWEKLAEQCYAEAKSHIRISLSEETGGPRKAKLKDQLMALYGMIQFTIGAPHSAITPFPAISTDDVKVFSGQHRCKVLSCRCGATPARTGTTKAQDLTKNASSAQYLHLASDFR</sequence>
<dbReference type="RefSeq" id="XP_015411531.1">
    <property type="nucleotide sequence ID" value="XM_015546563.1"/>
</dbReference>
<dbReference type="AlphaFoldDB" id="A0A0L1JGT3"/>
<name>A0A0L1JGT3_ASPN3</name>
<dbReference type="Pfam" id="PF11951">
    <property type="entry name" value="Fungal_trans_2"/>
    <property type="match status" value="1"/>
</dbReference>
<evidence type="ECO:0000313" key="2">
    <source>
        <dbReference type="Proteomes" id="UP000037505"/>
    </source>
</evidence>
<dbReference type="Proteomes" id="UP000037505">
    <property type="component" value="Unassembled WGS sequence"/>
</dbReference>
<dbReference type="InterPro" id="IPR021858">
    <property type="entry name" value="Fun_TF"/>
</dbReference>